<protein>
    <recommendedName>
        <fullName evidence="3">YdeI/OmpD-associated family protein</fullName>
    </recommendedName>
</protein>
<dbReference type="STRING" id="721133.SAMN05216176_102324"/>
<name>K2NYS5_9HYPH</name>
<dbReference type="Pfam" id="PF13376">
    <property type="entry name" value="OmdA"/>
    <property type="match status" value="1"/>
</dbReference>
<evidence type="ECO:0000313" key="1">
    <source>
        <dbReference type="EMBL" id="EKF44395.1"/>
    </source>
</evidence>
<dbReference type="eggNOG" id="COG4430">
    <property type="taxonomic scope" value="Bacteria"/>
</dbReference>
<evidence type="ECO:0008006" key="3">
    <source>
        <dbReference type="Google" id="ProtNLM"/>
    </source>
</evidence>
<dbReference type="PATRIC" id="fig|1231190.3.peg.339"/>
<proteinExistence type="predicted"/>
<dbReference type="Proteomes" id="UP000007374">
    <property type="component" value="Unassembled WGS sequence"/>
</dbReference>
<dbReference type="AlphaFoldDB" id="K2NYS5"/>
<reference evidence="1 2" key="1">
    <citation type="journal article" date="2012" name="J. Bacteriol.">
        <title>Genome Sequence of Nitratireductor indicus Type Strain C115.</title>
        <authorList>
            <person name="Lai Q."/>
            <person name="Li G."/>
            <person name="Yu Z."/>
            <person name="Shao Z."/>
        </authorList>
    </citation>
    <scope>NUCLEOTIDE SEQUENCE [LARGE SCALE GENOMIC DNA]</scope>
    <source>
        <strain evidence="1 2">C115</strain>
    </source>
</reference>
<organism evidence="1 2">
    <name type="scientific">Nitratireductor indicus C115</name>
    <dbReference type="NCBI Taxonomy" id="1231190"/>
    <lineage>
        <taxon>Bacteria</taxon>
        <taxon>Pseudomonadati</taxon>
        <taxon>Pseudomonadota</taxon>
        <taxon>Alphaproteobacteria</taxon>
        <taxon>Hyphomicrobiales</taxon>
        <taxon>Phyllobacteriaceae</taxon>
        <taxon>Nitratireductor</taxon>
    </lineage>
</organism>
<dbReference type="EMBL" id="AMSI01000001">
    <property type="protein sequence ID" value="EKF44395.1"/>
    <property type="molecule type" value="Genomic_DNA"/>
</dbReference>
<gene>
    <name evidence="1" type="ORF">NA8A_01595</name>
</gene>
<sequence>MPDFVRKALDDEGLRSAYEARPDYQKNDYLGWIVRAKRPETQAKRLRQMLDELTSGGVYMKMRWNG</sequence>
<comment type="caution">
    <text evidence="1">The sequence shown here is derived from an EMBL/GenBank/DDBJ whole genome shotgun (WGS) entry which is preliminary data.</text>
</comment>
<keyword evidence="2" id="KW-1185">Reference proteome</keyword>
<evidence type="ECO:0000313" key="2">
    <source>
        <dbReference type="Proteomes" id="UP000007374"/>
    </source>
</evidence>
<accession>K2NYS5</accession>